<evidence type="ECO:0000313" key="2">
    <source>
        <dbReference type="EMBL" id="GAA97028.1"/>
    </source>
</evidence>
<protein>
    <submittedName>
        <fullName evidence="2">Uncharacterized protein</fullName>
    </submittedName>
</protein>
<keyword evidence="1" id="KW-0812">Transmembrane</keyword>
<dbReference type="AlphaFoldDB" id="G7E2G8"/>
<keyword evidence="1" id="KW-0472">Membrane</keyword>
<sequence>MTAEVLDYADGVAILLFTFHGIGLFLLLGTSLAILISRSRHQLTATLSLLLCTASLAEVFALLPVLGSTWRYADPTIPLLSANLPVDTPESSICLTSAVGLRVLRLALISLAPALACEMHAATSIRLDSFHLDRREGSRRWKLLAALSLAFLIPVADLIVVILSTVRQPLVHAGPTRCILIEPLDDLIEAILACFSATIAVAVACWSYVRSTRENHSRRFSASSVQTDRPRALQALLLLALALGTAAIVMQGNVLNGVRAAQLAADIWNAVLPVLISIVVALCAIMRARHPNELYLRKSASSDNVASIDGIALRKQDGSSRGDTPLPLFLKADYTASETHVIGDTDFARTELSGQIQPNIALRTLSRRESHRTQLSQDFGYLSNFIEPSIDSAERKLPSDWPRHLTTADASDLFRDPSRRRLAKLSIPEETMRMSSGERQLRFGSPEYFSAETVGESRFASDPFAFDAVINVRQPSQELVQRATPQDPRHLMTPPSHGLYSGTAGDLSVPRASELFPLPTGSGSFTFDGNTSWTQGIYSAYLTSPVEVDEMTFSNDEEAIDESQWYRSRESSRVERERRAIARAALAESKRLKMKANESVLQICSRRGRRDR</sequence>
<keyword evidence="3" id="KW-1185">Reference proteome</keyword>
<dbReference type="HOGENOM" id="CLU_430241_0_0_1"/>
<evidence type="ECO:0000256" key="1">
    <source>
        <dbReference type="SAM" id="Phobius"/>
    </source>
</evidence>
<accession>G7E2G8</accession>
<gene>
    <name evidence="2" type="primary">Mo03703</name>
    <name evidence="2" type="ORF">E5Q_03703</name>
</gene>
<feature type="transmembrane region" description="Helical" evidence="1">
    <location>
        <begin position="267"/>
        <end position="288"/>
    </location>
</feature>
<proteinExistence type="predicted"/>
<evidence type="ECO:0000313" key="3">
    <source>
        <dbReference type="Proteomes" id="UP000009131"/>
    </source>
</evidence>
<reference evidence="2 3" key="2">
    <citation type="journal article" date="2012" name="Open Biol.">
        <title>Characteristics of nucleosomes and linker DNA regions on the genome of the basidiomycete Mixia osmundae revealed by mono- and dinucleosome mapping.</title>
        <authorList>
            <person name="Nishida H."/>
            <person name="Kondo S."/>
            <person name="Matsumoto T."/>
            <person name="Suzuki Y."/>
            <person name="Yoshikawa H."/>
            <person name="Taylor T.D."/>
            <person name="Sugiyama J."/>
        </authorList>
    </citation>
    <scope>NUCLEOTIDE SEQUENCE [LARGE SCALE GENOMIC DNA]</scope>
    <source>
        <strain evidence="3">CBS 9802 / IAM 14324 / JCM 22182 / KY 12970</strain>
    </source>
</reference>
<dbReference type="EMBL" id="BABT02000110">
    <property type="protein sequence ID" value="GAA97028.1"/>
    <property type="molecule type" value="Genomic_DNA"/>
</dbReference>
<organism evidence="2 3">
    <name type="scientific">Mixia osmundae (strain CBS 9802 / IAM 14324 / JCM 22182 / KY 12970)</name>
    <dbReference type="NCBI Taxonomy" id="764103"/>
    <lineage>
        <taxon>Eukaryota</taxon>
        <taxon>Fungi</taxon>
        <taxon>Dikarya</taxon>
        <taxon>Basidiomycota</taxon>
        <taxon>Pucciniomycotina</taxon>
        <taxon>Mixiomycetes</taxon>
        <taxon>Mixiales</taxon>
        <taxon>Mixiaceae</taxon>
        <taxon>Mixia</taxon>
    </lineage>
</organism>
<comment type="caution">
    <text evidence="2">The sequence shown here is derived from an EMBL/GenBank/DDBJ whole genome shotgun (WGS) entry which is preliminary data.</text>
</comment>
<keyword evidence="1" id="KW-1133">Transmembrane helix</keyword>
<feature type="transmembrane region" description="Helical" evidence="1">
    <location>
        <begin position="235"/>
        <end position="255"/>
    </location>
</feature>
<name>G7E2G8_MIXOS</name>
<dbReference type="Proteomes" id="UP000009131">
    <property type="component" value="Unassembled WGS sequence"/>
</dbReference>
<dbReference type="InParanoid" id="G7E2G8"/>
<feature type="transmembrane region" description="Helical" evidence="1">
    <location>
        <begin position="12"/>
        <end position="35"/>
    </location>
</feature>
<reference evidence="2 3" key="1">
    <citation type="journal article" date="2011" name="J. Gen. Appl. Microbiol.">
        <title>Draft genome sequencing of the enigmatic basidiomycete Mixia osmundae.</title>
        <authorList>
            <person name="Nishida H."/>
            <person name="Nagatsuka Y."/>
            <person name="Sugiyama J."/>
        </authorList>
    </citation>
    <scope>NUCLEOTIDE SEQUENCE [LARGE SCALE GENOMIC DNA]</scope>
    <source>
        <strain evidence="3">CBS 9802 / IAM 14324 / JCM 22182 / KY 12970</strain>
    </source>
</reference>
<feature type="transmembrane region" description="Helical" evidence="1">
    <location>
        <begin position="47"/>
        <end position="66"/>
    </location>
</feature>
<feature type="transmembrane region" description="Helical" evidence="1">
    <location>
        <begin position="187"/>
        <end position="209"/>
    </location>
</feature>
<feature type="transmembrane region" description="Helical" evidence="1">
    <location>
        <begin position="143"/>
        <end position="167"/>
    </location>
</feature>